<dbReference type="GO" id="GO:0003700">
    <property type="term" value="F:DNA-binding transcription factor activity"/>
    <property type="evidence" value="ECO:0007669"/>
    <property type="project" value="InterPro"/>
</dbReference>
<dbReference type="PANTHER" id="PTHR30537:SF26">
    <property type="entry name" value="GLYCINE CLEAVAGE SYSTEM TRANSCRIPTIONAL ACTIVATOR"/>
    <property type="match status" value="1"/>
</dbReference>
<dbReference type="RefSeq" id="WP_182322915.1">
    <property type="nucleotide sequence ID" value="NZ_CP058554.1"/>
</dbReference>
<protein>
    <submittedName>
        <fullName evidence="6">LysR family transcriptional regulator</fullName>
    </submittedName>
</protein>
<evidence type="ECO:0000313" key="7">
    <source>
        <dbReference type="Proteomes" id="UP000515240"/>
    </source>
</evidence>
<evidence type="ECO:0000313" key="6">
    <source>
        <dbReference type="EMBL" id="QMV73841.1"/>
    </source>
</evidence>
<dbReference type="Pfam" id="PF03466">
    <property type="entry name" value="LysR_substrate"/>
    <property type="match status" value="1"/>
</dbReference>
<sequence length="326" mass="36206">MKYKLPPLQPLRVFESIYRHGSIRKAADELCLTPQAASQQLKQLESVLEMQLFERGTRGLLASADAQTLYHYVEQGLDALSQGLEAVRANQREAKFHIQVSPYFATQYLIRSLPSFTKDYPALDLRISIGVEMPSFDASDLDAAIVWGYGGVDDLDETPLLEDLKVIVATPQLLAEHPVLNAQDLHHHRLISPLSHNSLWQDIYEMLGLQPGDKHVSPMLLHTHDAMLQAVLSGQGVGLLSYVDALSYIHSGKLLAPFGAELLRQLPMAQTPKFHLYTRRGGGEGAIQASFRQWLLGKLRSSDFIGYETRLVQSESPLQASAVSPS</sequence>
<keyword evidence="4" id="KW-0804">Transcription</keyword>
<keyword evidence="3" id="KW-0238">DNA-binding</keyword>
<dbReference type="EMBL" id="CP058554">
    <property type="protein sequence ID" value="QMV73841.1"/>
    <property type="molecule type" value="Genomic_DNA"/>
</dbReference>
<dbReference type="Pfam" id="PF00126">
    <property type="entry name" value="HTH_1"/>
    <property type="match status" value="1"/>
</dbReference>
<dbReference type="InterPro" id="IPR000847">
    <property type="entry name" value="LysR_HTH_N"/>
</dbReference>
<dbReference type="AlphaFoldDB" id="A0A7G5EIL6"/>
<dbReference type="SUPFAM" id="SSF53850">
    <property type="entry name" value="Periplasmic binding protein-like II"/>
    <property type="match status" value="1"/>
</dbReference>
<dbReference type="Gene3D" id="3.40.190.10">
    <property type="entry name" value="Periplasmic binding protein-like II"/>
    <property type="match status" value="2"/>
</dbReference>
<keyword evidence="2" id="KW-0805">Transcription regulation</keyword>
<reference evidence="6 7" key="1">
    <citation type="journal article" date="2020" name="G3 (Bethesda)">
        <title>CeMbio - The Caenorhabditis elegans Microbiome Resource.</title>
        <authorList>
            <person name="Dirksen P."/>
            <person name="Assie A."/>
            <person name="Zimmermann J."/>
            <person name="Zhang F."/>
            <person name="Tietje A.M."/>
            <person name="Marsh S.A."/>
            <person name="Felix M.A."/>
            <person name="Shapira M."/>
            <person name="Kaleta C."/>
            <person name="Schulenburg H."/>
            <person name="Samuel B."/>
        </authorList>
    </citation>
    <scope>NUCLEOTIDE SEQUENCE [LARGE SCALE GENOMIC DNA]</scope>
    <source>
        <strain evidence="6 7">BIGb0172</strain>
    </source>
</reference>
<dbReference type="Gene3D" id="1.10.10.10">
    <property type="entry name" value="Winged helix-like DNA-binding domain superfamily/Winged helix DNA-binding domain"/>
    <property type="match status" value="1"/>
</dbReference>
<dbReference type="InterPro" id="IPR036388">
    <property type="entry name" value="WH-like_DNA-bd_sf"/>
</dbReference>
<dbReference type="InterPro" id="IPR058163">
    <property type="entry name" value="LysR-type_TF_proteobact-type"/>
</dbReference>
<dbReference type="KEGG" id="cpis:HS961_13910"/>
<comment type="similarity">
    <text evidence="1">Belongs to the LysR transcriptional regulatory family.</text>
</comment>
<dbReference type="GO" id="GO:0043565">
    <property type="term" value="F:sequence-specific DNA binding"/>
    <property type="evidence" value="ECO:0007669"/>
    <property type="project" value="TreeGrafter"/>
</dbReference>
<accession>A0A7G5EIL6</accession>
<evidence type="ECO:0000256" key="2">
    <source>
        <dbReference type="ARBA" id="ARBA00023015"/>
    </source>
</evidence>
<dbReference type="PANTHER" id="PTHR30537">
    <property type="entry name" value="HTH-TYPE TRANSCRIPTIONAL REGULATOR"/>
    <property type="match status" value="1"/>
</dbReference>
<dbReference type="PROSITE" id="PS50931">
    <property type="entry name" value="HTH_LYSR"/>
    <property type="match status" value="1"/>
</dbReference>
<dbReference type="Proteomes" id="UP000515240">
    <property type="component" value="Chromosome"/>
</dbReference>
<dbReference type="SUPFAM" id="SSF46785">
    <property type="entry name" value="Winged helix' DNA-binding domain"/>
    <property type="match status" value="1"/>
</dbReference>
<name>A0A7G5EIL6_9BURK</name>
<evidence type="ECO:0000256" key="4">
    <source>
        <dbReference type="ARBA" id="ARBA00023163"/>
    </source>
</evidence>
<evidence type="ECO:0000256" key="3">
    <source>
        <dbReference type="ARBA" id="ARBA00023125"/>
    </source>
</evidence>
<dbReference type="InterPro" id="IPR005119">
    <property type="entry name" value="LysR_subst-bd"/>
</dbReference>
<organism evidence="6 7">
    <name type="scientific">Comamonas piscis</name>
    <dbReference type="NCBI Taxonomy" id="1562974"/>
    <lineage>
        <taxon>Bacteria</taxon>
        <taxon>Pseudomonadati</taxon>
        <taxon>Pseudomonadota</taxon>
        <taxon>Betaproteobacteria</taxon>
        <taxon>Burkholderiales</taxon>
        <taxon>Comamonadaceae</taxon>
        <taxon>Comamonas</taxon>
    </lineage>
</organism>
<feature type="domain" description="HTH lysR-type" evidence="5">
    <location>
        <begin position="6"/>
        <end position="63"/>
    </location>
</feature>
<proteinExistence type="inferred from homology"/>
<dbReference type="InterPro" id="IPR036390">
    <property type="entry name" value="WH_DNA-bd_sf"/>
</dbReference>
<dbReference type="GO" id="GO:0006351">
    <property type="term" value="P:DNA-templated transcription"/>
    <property type="evidence" value="ECO:0007669"/>
    <property type="project" value="TreeGrafter"/>
</dbReference>
<evidence type="ECO:0000256" key="1">
    <source>
        <dbReference type="ARBA" id="ARBA00009437"/>
    </source>
</evidence>
<keyword evidence="7" id="KW-1185">Reference proteome</keyword>
<gene>
    <name evidence="6" type="ORF">HS961_13910</name>
</gene>
<evidence type="ECO:0000259" key="5">
    <source>
        <dbReference type="PROSITE" id="PS50931"/>
    </source>
</evidence>